<dbReference type="EMBL" id="LCZI01001613">
    <property type="protein sequence ID" value="KKZ59965.1"/>
    <property type="molecule type" value="Genomic_DNA"/>
</dbReference>
<dbReference type="OrthoDB" id="10066232at2759"/>
<evidence type="ECO:0000313" key="2">
    <source>
        <dbReference type="Proteomes" id="UP000034164"/>
    </source>
</evidence>
<dbReference type="VEuPathDB" id="FungiDB:EMCG_00805"/>
<dbReference type="Proteomes" id="UP000034164">
    <property type="component" value="Unassembled WGS sequence"/>
</dbReference>
<sequence length="154" mass="17104">MRTFVKTGGEFDPAIDELYVMVDVILRGKSEVLRMAIVSCTDEKQPGALGAPDNPQAASEVVSIQTHLGTKSFPVLDIVNIMSSKLGAFFGRGSLNDFGDLIFLVENFAEKIYNVRTQLNQNHRQVFVNMYAQRDKGLGSDNRIRKFKFTLGVA</sequence>
<accession>A0A0G2HQN2</accession>
<organism evidence="1 2">
    <name type="scientific">[Emmonsia] crescens</name>
    <dbReference type="NCBI Taxonomy" id="73230"/>
    <lineage>
        <taxon>Eukaryota</taxon>
        <taxon>Fungi</taxon>
        <taxon>Dikarya</taxon>
        <taxon>Ascomycota</taxon>
        <taxon>Pezizomycotina</taxon>
        <taxon>Eurotiomycetes</taxon>
        <taxon>Eurotiomycetidae</taxon>
        <taxon>Onygenales</taxon>
        <taxon>Ajellomycetaceae</taxon>
        <taxon>Emergomyces</taxon>
    </lineage>
</organism>
<comment type="caution">
    <text evidence="1">The sequence shown here is derived from an EMBL/GenBank/DDBJ whole genome shotgun (WGS) entry which is preliminary data.</text>
</comment>
<evidence type="ECO:0000313" key="1">
    <source>
        <dbReference type="EMBL" id="KKZ59965.1"/>
    </source>
</evidence>
<proteinExistence type="predicted"/>
<dbReference type="AlphaFoldDB" id="A0A0G2HQN2"/>
<name>A0A0G2HQN2_9EURO</name>
<protein>
    <submittedName>
        <fullName evidence="1">Uncharacterized protein</fullName>
    </submittedName>
</protein>
<reference evidence="2" key="1">
    <citation type="journal article" date="2015" name="PLoS Genet.">
        <title>The dynamic genome and transcriptome of the human fungal pathogen Blastomyces and close relative Emmonsia.</title>
        <authorList>
            <person name="Munoz J.F."/>
            <person name="Gauthier G.M."/>
            <person name="Desjardins C.A."/>
            <person name="Gallo J.E."/>
            <person name="Holder J."/>
            <person name="Sullivan T.D."/>
            <person name="Marty A.J."/>
            <person name="Carmen J.C."/>
            <person name="Chen Z."/>
            <person name="Ding L."/>
            <person name="Gujja S."/>
            <person name="Magrini V."/>
            <person name="Misas E."/>
            <person name="Mitreva M."/>
            <person name="Priest M."/>
            <person name="Saif S."/>
            <person name="Whiston E.A."/>
            <person name="Young S."/>
            <person name="Zeng Q."/>
            <person name="Goldman W.E."/>
            <person name="Mardis E.R."/>
            <person name="Taylor J.W."/>
            <person name="McEwen J.G."/>
            <person name="Clay O.K."/>
            <person name="Klein B.S."/>
            <person name="Cuomo C.A."/>
        </authorList>
    </citation>
    <scope>NUCLEOTIDE SEQUENCE [LARGE SCALE GENOMIC DNA]</scope>
    <source>
        <strain evidence="2">UAMH 3008</strain>
    </source>
</reference>
<gene>
    <name evidence="1" type="ORF">EMCG_00805</name>
</gene>